<dbReference type="InterPro" id="IPR020846">
    <property type="entry name" value="MFS_dom"/>
</dbReference>
<evidence type="ECO:0000256" key="5">
    <source>
        <dbReference type="SAM" id="Phobius"/>
    </source>
</evidence>
<dbReference type="Proteomes" id="UP000823631">
    <property type="component" value="Unassembled WGS sequence"/>
</dbReference>
<feature type="transmembrane region" description="Helical" evidence="5">
    <location>
        <begin position="75"/>
        <end position="93"/>
    </location>
</feature>
<evidence type="ECO:0000313" key="7">
    <source>
        <dbReference type="EMBL" id="MBO8415837.1"/>
    </source>
</evidence>
<feature type="domain" description="Major facilitator superfamily (MFS) profile" evidence="6">
    <location>
        <begin position="219"/>
        <end position="402"/>
    </location>
</feature>
<evidence type="ECO:0000313" key="8">
    <source>
        <dbReference type="Proteomes" id="UP000823631"/>
    </source>
</evidence>
<feature type="transmembrane region" description="Helical" evidence="5">
    <location>
        <begin position="47"/>
        <end position="68"/>
    </location>
</feature>
<dbReference type="PANTHER" id="PTHR23514">
    <property type="entry name" value="BYPASS OF STOP CODON PROTEIN 6"/>
    <property type="match status" value="1"/>
</dbReference>
<dbReference type="InterPro" id="IPR051788">
    <property type="entry name" value="MFS_Transporter"/>
</dbReference>
<feature type="transmembrane region" description="Helical" evidence="5">
    <location>
        <begin position="374"/>
        <end position="392"/>
    </location>
</feature>
<evidence type="ECO:0000259" key="6">
    <source>
        <dbReference type="PROSITE" id="PS50850"/>
    </source>
</evidence>
<evidence type="ECO:0000256" key="3">
    <source>
        <dbReference type="ARBA" id="ARBA00022989"/>
    </source>
</evidence>
<dbReference type="PANTHER" id="PTHR23514:SF13">
    <property type="entry name" value="INNER MEMBRANE PROTEIN YBJJ"/>
    <property type="match status" value="1"/>
</dbReference>
<feature type="transmembrane region" description="Helical" evidence="5">
    <location>
        <begin position="285"/>
        <end position="303"/>
    </location>
</feature>
<keyword evidence="3 5" id="KW-1133">Transmembrane helix</keyword>
<accession>A0A9D9GQ17</accession>
<dbReference type="GO" id="GO:0022857">
    <property type="term" value="F:transmembrane transporter activity"/>
    <property type="evidence" value="ECO:0007669"/>
    <property type="project" value="InterPro"/>
</dbReference>
<reference evidence="7" key="1">
    <citation type="submission" date="2020-10" db="EMBL/GenBank/DDBJ databases">
        <authorList>
            <person name="Gilroy R."/>
        </authorList>
    </citation>
    <scope>NUCLEOTIDE SEQUENCE</scope>
    <source>
        <strain evidence="7">17213</strain>
    </source>
</reference>
<dbReference type="Gene3D" id="1.20.1250.20">
    <property type="entry name" value="MFS general substrate transporter like domains"/>
    <property type="match status" value="2"/>
</dbReference>
<dbReference type="GO" id="GO:0016020">
    <property type="term" value="C:membrane"/>
    <property type="evidence" value="ECO:0007669"/>
    <property type="project" value="UniProtKB-SubCell"/>
</dbReference>
<reference evidence="7" key="2">
    <citation type="journal article" date="2021" name="PeerJ">
        <title>Extensive microbial diversity within the chicken gut microbiome revealed by metagenomics and culture.</title>
        <authorList>
            <person name="Gilroy R."/>
            <person name="Ravi A."/>
            <person name="Getino M."/>
            <person name="Pursley I."/>
            <person name="Horton D.L."/>
            <person name="Alikhan N.F."/>
            <person name="Baker D."/>
            <person name="Gharbi K."/>
            <person name="Hall N."/>
            <person name="Watson M."/>
            <person name="Adriaenssens E.M."/>
            <person name="Foster-Nyarko E."/>
            <person name="Jarju S."/>
            <person name="Secka A."/>
            <person name="Antonio M."/>
            <person name="Oren A."/>
            <person name="Chaudhuri R.R."/>
            <person name="La Ragione R."/>
            <person name="Hildebrand F."/>
            <person name="Pallen M.J."/>
        </authorList>
    </citation>
    <scope>NUCLEOTIDE SEQUENCE</scope>
    <source>
        <strain evidence="7">17213</strain>
    </source>
</reference>
<feature type="transmembrane region" description="Helical" evidence="5">
    <location>
        <begin position="139"/>
        <end position="158"/>
    </location>
</feature>
<keyword evidence="2 5" id="KW-0812">Transmembrane</keyword>
<evidence type="ECO:0000256" key="4">
    <source>
        <dbReference type="ARBA" id="ARBA00023136"/>
    </source>
</evidence>
<dbReference type="InterPro" id="IPR036259">
    <property type="entry name" value="MFS_trans_sf"/>
</dbReference>
<protein>
    <submittedName>
        <fullName evidence="7">MFS transporter</fullName>
    </submittedName>
</protein>
<dbReference type="AlphaFoldDB" id="A0A9D9GQ17"/>
<feature type="transmembrane region" description="Helical" evidence="5">
    <location>
        <begin position="348"/>
        <end position="368"/>
    </location>
</feature>
<organism evidence="7 8">
    <name type="scientific">Candidatus Avisuccinivibrio stercorigallinarum</name>
    <dbReference type="NCBI Taxonomy" id="2840704"/>
    <lineage>
        <taxon>Bacteria</taxon>
        <taxon>Pseudomonadati</taxon>
        <taxon>Pseudomonadota</taxon>
        <taxon>Gammaproteobacteria</taxon>
        <taxon>Aeromonadales</taxon>
        <taxon>Succinivibrionaceae</taxon>
        <taxon>Succinivibrionaceae incertae sedis</taxon>
        <taxon>Candidatus Avisuccinivibrio</taxon>
    </lineage>
</organism>
<evidence type="ECO:0000256" key="1">
    <source>
        <dbReference type="ARBA" id="ARBA00004141"/>
    </source>
</evidence>
<feature type="transmembrane region" description="Helical" evidence="5">
    <location>
        <begin position="256"/>
        <end position="273"/>
    </location>
</feature>
<feature type="transmembrane region" description="Helical" evidence="5">
    <location>
        <begin position="99"/>
        <end position="118"/>
    </location>
</feature>
<sequence>MMEQSTARRLINSNRAAFLLAGYGISTWAPLIPLVQADFALDPHELGLLLLCVGIGGFCCMPFSGLIAGKIGCRAMALCGTALMSCGLLGVVLSAQVYTIAPMLFLMGFAGVLIEVAANINAARLEQLTGRSIMSGLHGIYSVGCILGTLCVTLLLSAGLNMLLSELCALLLFVLTALTGCRALLNAQQSRSEGAGRDGGKSGDAERRQQRRFFLPGAVIAMGLMCFVMFSTEGSMLDWSGVFLKNERGVSFEHAGWGYAAFSTAMTIFRLCGDQIVTAMGRRQVLVGGTLCIFAGYVLVVFVDSFAAALAGYFVIGLGASNIVPQLISCSASVKGISLNAAVTAVNAIGYVGGLAGPALIGFCAQAFGLPATFMLQSGLVLCVGAGCFVLLRRKKEPQRSA</sequence>
<dbReference type="PROSITE" id="PS50850">
    <property type="entry name" value="MFS"/>
    <property type="match status" value="1"/>
</dbReference>
<keyword evidence="4 5" id="KW-0472">Membrane</keyword>
<feature type="transmembrane region" description="Helical" evidence="5">
    <location>
        <begin position="213"/>
        <end position="236"/>
    </location>
</feature>
<dbReference type="InterPro" id="IPR011701">
    <property type="entry name" value="MFS"/>
</dbReference>
<dbReference type="CDD" id="cd17393">
    <property type="entry name" value="MFS_MosC_like"/>
    <property type="match status" value="1"/>
</dbReference>
<dbReference type="EMBL" id="JADINH010000117">
    <property type="protein sequence ID" value="MBO8415837.1"/>
    <property type="molecule type" value="Genomic_DNA"/>
</dbReference>
<feature type="transmembrane region" description="Helical" evidence="5">
    <location>
        <begin position="164"/>
        <end position="185"/>
    </location>
</feature>
<feature type="transmembrane region" description="Helical" evidence="5">
    <location>
        <begin position="309"/>
        <end position="328"/>
    </location>
</feature>
<dbReference type="SUPFAM" id="SSF103473">
    <property type="entry name" value="MFS general substrate transporter"/>
    <property type="match status" value="1"/>
</dbReference>
<proteinExistence type="predicted"/>
<name>A0A9D9GQ17_9GAMM</name>
<evidence type="ECO:0000256" key="2">
    <source>
        <dbReference type="ARBA" id="ARBA00022692"/>
    </source>
</evidence>
<dbReference type="Pfam" id="PF07690">
    <property type="entry name" value="MFS_1"/>
    <property type="match status" value="1"/>
</dbReference>
<comment type="subcellular location">
    <subcellularLocation>
        <location evidence="1">Membrane</location>
        <topology evidence="1">Multi-pass membrane protein</topology>
    </subcellularLocation>
</comment>
<gene>
    <name evidence="7" type="ORF">IAB19_05610</name>
</gene>
<comment type="caution">
    <text evidence="7">The sequence shown here is derived from an EMBL/GenBank/DDBJ whole genome shotgun (WGS) entry which is preliminary data.</text>
</comment>